<gene>
    <name evidence="12" type="ORF">SSS_5512</name>
</gene>
<keyword evidence="4 9" id="KW-0547">Nucleotide-binding</keyword>
<proteinExistence type="inferred from homology"/>
<dbReference type="PANTHER" id="PTHR11139:SF9">
    <property type="entry name" value="SERINE_THREONINE-PROTEIN KINASE MTOR"/>
    <property type="match status" value="1"/>
</dbReference>
<dbReference type="GO" id="GO:0009891">
    <property type="term" value="P:positive regulation of biosynthetic process"/>
    <property type="evidence" value="ECO:0007669"/>
    <property type="project" value="UniProtKB-ARBA"/>
</dbReference>
<reference evidence="14" key="1">
    <citation type="journal article" date="2020" name="PLoS Negl. Trop. Dis.">
        <title>High-quality nuclear genome for Sarcoptes scabiei-A critical resource for a neglected parasite.</title>
        <authorList>
            <person name="Korhonen P.K."/>
            <person name="Gasser R.B."/>
            <person name="Ma G."/>
            <person name="Wang T."/>
            <person name="Stroehlein A.J."/>
            <person name="Young N.D."/>
            <person name="Ang C.S."/>
            <person name="Fernando D.D."/>
            <person name="Lu H.C."/>
            <person name="Taylor S."/>
            <person name="Reynolds S.L."/>
            <person name="Mofiz E."/>
            <person name="Najaraj S.H."/>
            <person name="Gowda H."/>
            <person name="Madugundu A."/>
            <person name="Renuse S."/>
            <person name="Holt D."/>
            <person name="Pandey A."/>
            <person name="Papenfuss A.T."/>
            <person name="Fischer K."/>
        </authorList>
    </citation>
    <scope>NUCLEOTIDE SEQUENCE [LARGE SCALE GENOMIC DNA]</scope>
</reference>
<comment type="catalytic activity">
    <reaction evidence="8">
        <text>L-seryl-[protein] + ATP = O-phospho-L-seryl-[protein] + ADP + H(+)</text>
        <dbReference type="Rhea" id="RHEA:17989"/>
        <dbReference type="Rhea" id="RHEA-COMP:9863"/>
        <dbReference type="Rhea" id="RHEA-COMP:11604"/>
        <dbReference type="ChEBI" id="CHEBI:15378"/>
        <dbReference type="ChEBI" id="CHEBI:29999"/>
        <dbReference type="ChEBI" id="CHEBI:30616"/>
        <dbReference type="ChEBI" id="CHEBI:83421"/>
        <dbReference type="ChEBI" id="CHEBI:456216"/>
        <dbReference type="EC" id="2.7.11.1"/>
    </reaction>
</comment>
<dbReference type="InterPro" id="IPR000403">
    <property type="entry name" value="PI3/4_kinase_cat_dom"/>
</dbReference>
<dbReference type="PROSITE" id="PS50290">
    <property type="entry name" value="PI3_4_KINASE_3"/>
    <property type="match status" value="1"/>
</dbReference>
<dbReference type="Pfam" id="PF23593">
    <property type="entry name" value="HEAT_ATR"/>
    <property type="match status" value="1"/>
</dbReference>
<dbReference type="EMBL" id="WVUK01000058">
    <property type="protein sequence ID" value="KAF7491660.1"/>
    <property type="molecule type" value="Genomic_DNA"/>
</dbReference>
<evidence type="ECO:0000256" key="9">
    <source>
        <dbReference type="RuleBase" id="RU364109"/>
    </source>
</evidence>
<evidence type="ECO:0000313" key="13">
    <source>
        <dbReference type="EnsemblMetazoa" id="KAF7491660.1"/>
    </source>
</evidence>
<evidence type="ECO:0000256" key="1">
    <source>
        <dbReference type="ARBA" id="ARBA00011031"/>
    </source>
</evidence>
<dbReference type="Proteomes" id="UP000070412">
    <property type="component" value="Unassembled WGS sequence"/>
</dbReference>
<name>A0A834R8E4_SARSC</name>
<dbReference type="GO" id="GO:0005524">
    <property type="term" value="F:ATP binding"/>
    <property type="evidence" value="ECO:0007669"/>
    <property type="project" value="UniProtKB-KW"/>
</dbReference>
<dbReference type="GO" id="GO:0044877">
    <property type="term" value="F:protein-containing complex binding"/>
    <property type="evidence" value="ECO:0007669"/>
    <property type="project" value="InterPro"/>
</dbReference>
<evidence type="ECO:0000256" key="4">
    <source>
        <dbReference type="ARBA" id="ARBA00022741"/>
    </source>
</evidence>
<dbReference type="GO" id="GO:0004674">
    <property type="term" value="F:protein serine/threonine kinase activity"/>
    <property type="evidence" value="ECO:0007669"/>
    <property type="project" value="UniProtKB-KW"/>
</dbReference>
<dbReference type="SMART" id="SM01346">
    <property type="entry name" value="DUF3385"/>
    <property type="match status" value="1"/>
</dbReference>
<evidence type="ECO:0000259" key="11">
    <source>
        <dbReference type="PROSITE" id="PS51189"/>
    </source>
</evidence>
<dbReference type="InterPro" id="IPR018936">
    <property type="entry name" value="PI3/4_kinase_CS"/>
</dbReference>
<dbReference type="Pfam" id="PF08771">
    <property type="entry name" value="FRB_dom"/>
    <property type="match status" value="1"/>
</dbReference>
<evidence type="ECO:0000256" key="3">
    <source>
        <dbReference type="ARBA" id="ARBA00022737"/>
    </source>
</evidence>
<dbReference type="PROSITE" id="PS00915">
    <property type="entry name" value="PI3_4_KINASE_1"/>
    <property type="match status" value="1"/>
</dbReference>
<evidence type="ECO:0000259" key="10">
    <source>
        <dbReference type="PROSITE" id="PS50290"/>
    </source>
</evidence>
<dbReference type="InterPro" id="IPR011989">
    <property type="entry name" value="ARM-like"/>
</dbReference>
<dbReference type="GO" id="GO:0005737">
    <property type="term" value="C:cytoplasm"/>
    <property type="evidence" value="ECO:0007669"/>
    <property type="project" value="TreeGrafter"/>
</dbReference>
<dbReference type="CDD" id="cd05169">
    <property type="entry name" value="PIKKc_TOR"/>
    <property type="match status" value="1"/>
</dbReference>
<dbReference type="Pfam" id="PF11865">
    <property type="entry name" value="mTOR_dom"/>
    <property type="match status" value="1"/>
</dbReference>
<dbReference type="SUPFAM" id="SSF56112">
    <property type="entry name" value="Protein kinase-like (PK-like)"/>
    <property type="match status" value="1"/>
</dbReference>
<feature type="domain" description="PI3K/PI4K catalytic" evidence="10">
    <location>
        <begin position="2276"/>
        <end position="2594"/>
    </location>
</feature>
<dbReference type="PANTHER" id="PTHR11139">
    <property type="entry name" value="ATAXIA TELANGIECTASIA MUTATED ATM -RELATED"/>
    <property type="match status" value="1"/>
</dbReference>
<dbReference type="FunFam" id="1.10.1070.11:FF:000029">
    <property type="entry name" value="Serine/threonine-protein kinase TOR"/>
    <property type="match status" value="1"/>
</dbReference>
<comment type="catalytic activity">
    <reaction evidence="7 9">
        <text>L-threonyl-[protein] + ATP = O-phospho-L-threonyl-[protein] + ADP + H(+)</text>
        <dbReference type="Rhea" id="RHEA:46608"/>
        <dbReference type="Rhea" id="RHEA-COMP:11060"/>
        <dbReference type="Rhea" id="RHEA-COMP:11605"/>
        <dbReference type="ChEBI" id="CHEBI:15378"/>
        <dbReference type="ChEBI" id="CHEBI:30013"/>
        <dbReference type="ChEBI" id="CHEBI:30616"/>
        <dbReference type="ChEBI" id="CHEBI:61977"/>
        <dbReference type="ChEBI" id="CHEBI:456216"/>
        <dbReference type="EC" id="2.7.11.1"/>
    </reaction>
</comment>
<dbReference type="PROSITE" id="PS51189">
    <property type="entry name" value="FAT"/>
    <property type="match status" value="1"/>
</dbReference>
<dbReference type="SMART" id="SM01345">
    <property type="entry name" value="Rapamycin_bind"/>
    <property type="match status" value="1"/>
</dbReference>
<dbReference type="InterPro" id="IPR057564">
    <property type="entry name" value="HEAT_ATR"/>
</dbReference>
<dbReference type="InterPro" id="IPR026683">
    <property type="entry name" value="TOR_cat"/>
</dbReference>
<keyword evidence="14" id="KW-1185">Reference proteome</keyword>
<evidence type="ECO:0000256" key="6">
    <source>
        <dbReference type="ARBA" id="ARBA00022840"/>
    </source>
</evidence>
<dbReference type="Pfam" id="PF02259">
    <property type="entry name" value="FAT"/>
    <property type="match status" value="1"/>
</dbReference>
<dbReference type="FunFam" id="3.30.1010.10:FF:000004">
    <property type="entry name" value="Serine/threonine-protein kinase TOR"/>
    <property type="match status" value="1"/>
</dbReference>
<evidence type="ECO:0000256" key="7">
    <source>
        <dbReference type="ARBA" id="ARBA00047899"/>
    </source>
</evidence>
<dbReference type="InterPro" id="IPR036738">
    <property type="entry name" value="FRB_sf"/>
</dbReference>
<dbReference type="InterPro" id="IPR011009">
    <property type="entry name" value="Kinase-like_dom_sf"/>
</dbReference>
<dbReference type="InterPro" id="IPR003152">
    <property type="entry name" value="FATC_dom"/>
</dbReference>
<keyword evidence="5 9" id="KW-0418">Kinase</keyword>
<protein>
    <recommendedName>
        <fullName evidence="9">Serine/threonine-protein kinase TOR</fullName>
        <ecNumber evidence="9">2.7.11.1</ecNumber>
    </recommendedName>
</protein>
<dbReference type="InterPro" id="IPR009076">
    <property type="entry name" value="FRB_dom"/>
</dbReference>
<evidence type="ECO:0000256" key="2">
    <source>
        <dbReference type="ARBA" id="ARBA00022679"/>
    </source>
</evidence>
<dbReference type="Gene3D" id="1.20.120.150">
    <property type="entry name" value="FKBP12-rapamycin binding domain"/>
    <property type="match status" value="1"/>
</dbReference>
<dbReference type="FunFam" id="1.20.120.150:FF:000001">
    <property type="entry name" value="Serine/threonine-protein kinase TOR"/>
    <property type="match status" value="1"/>
</dbReference>
<dbReference type="Pfam" id="PF02260">
    <property type="entry name" value="FATC"/>
    <property type="match status" value="1"/>
</dbReference>
<feature type="domain" description="FAT" evidence="11">
    <location>
        <begin position="1509"/>
        <end position="2102"/>
    </location>
</feature>
<reference evidence="12" key="2">
    <citation type="submission" date="2020-01" db="EMBL/GenBank/DDBJ databases">
        <authorList>
            <person name="Korhonen P.K.K."/>
            <person name="Guangxu M.G."/>
            <person name="Wang T.W."/>
            <person name="Stroehlein A.J.S."/>
            <person name="Young N.D."/>
            <person name="Ang C.-S.A."/>
            <person name="Fernando D.W.F."/>
            <person name="Lu H.L."/>
            <person name="Taylor S.T."/>
            <person name="Ehtesham M.E.M."/>
            <person name="Najaraj S.H.N."/>
            <person name="Harsha G.H.G."/>
            <person name="Madugundu A.M."/>
            <person name="Renuse S.R."/>
            <person name="Holt D.H."/>
            <person name="Pandey A.P."/>
            <person name="Papenfuss A.P."/>
            <person name="Gasser R.B.G."/>
            <person name="Fischer K.F."/>
        </authorList>
    </citation>
    <scope>NUCLEOTIDE SEQUENCE</scope>
    <source>
        <strain evidence="12">SSS_KF_BRIS2020</strain>
    </source>
</reference>
<dbReference type="Gene3D" id="1.25.10.10">
    <property type="entry name" value="Leucine-rich Repeat Variant"/>
    <property type="match status" value="2"/>
</dbReference>
<dbReference type="InterPro" id="IPR003151">
    <property type="entry name" value="PIK-rel_kinase_FAT"/>
</dbReference>
<keyword evidence="2 9" id="KW-0808">Transferase</keyword>
<evidence type="ECO:0000256" key="8">
    <source>
        <dbReference type="ARBA" id="ARBA00048679"/>
    </source>
</evidence>
<evidence type="ECO:0000313" key="14">
    <source>
        <dbReference type="Proteomes" id="UP000070412"/>
    </source>
</evidence>
<dbReference type="InterPro" id="IPR024585">
    <property type="entry name" value="mTOR_dom"/>
</dbReference>
<keyword evidence="6 9" id="KW-0067">ATP-binding</keyword>
<dbReference type="InterPro" id="IPR036940">
    <property type="entry name" value="PI3/4_kinase_cat_sf"/>
</dbReference>
<dbReference type="GO" id="GO:0005634">
    <property type="term" value="C:nucleus"/>
    <property type="evidence" value="ECO:0007669"/>
    <property type="project" value="TreeGrafter"/>
</dbReference>
<dbReference type="GO" id="GO:0031932">
    <property type="term" value="C:TORC2 complex"/>
    <property type="evidence" value="ECO:0007669"/>
    <property type="project" value="TreeGrafter"/>
</dbReference>
<dbReference type="GO" id="GO:0080090">
    <property type="term" value="P:regulation of primary metabolic process"/>
    <property type="evidence" value="ECO:0007669"/>
    <property type="project" value="UniProtKB-ARBA"/>
</dbReference>
<dbReference type="EnsemblMetazoa" id="SSS_5512s_mrna">
    <property type="protein sequence ID" value="KAF7491660.1"/>
    <property type="gene ID" value="SSS_5512"/>
</dbReference>
<evidence type="ECO:0000313" key="12">
    <source>
        <dbReference type="EMBL" id="KAF7491660.1"/>
    </source>
</evidence>
<dbReference type="Gene3D" id="3.30.1010.10">
    <property type="entry name" value="Phosphatidylinositol 3-kinase Catalytic Subunit, Chain A, domain 4"/>
    <property type="match status" value="1"/>
</dbReference>
<dbReference type="Pfam" id="PF00454">
    <property type="entry name" value="PI3_PI4_kinase"/>
    <property type="match status" value="1"/>
</dbReference>
<dbReference type="InterPro" id="IPR016024">
    <property type="entry name" value="ARM-type_fold"/>
</dbReference>
<reference evidence="13" key="3">
    <citation type="submission" date="2022-06" db="UniProtKB">
        <authorList>
            <consortium name="EnsemblMetazoa"/>
        </authorList>
    </citation>
    <scope>IDENTIFICATION</scope>
</reference>
<dbReference type="PROSITE" id="PS00916">
    <property type="entry name" value="PI3_4_KINASE_2"/>
    <property type="match status" value="1"/>
</dbReference>
<dbReference type="GO" id="GO:0038202">
    <property type="term" value="P:TORC1 signaling"/>
    <property type="evidence" value="ECO:0007669"/>
    <property type="project" value="TreeGrafter"/>
</dbReference>
<evidence type="ECO:0000256" key="5">
    <source>
        <dbReference type="ARBA" id="ARBA00022777"/>
    </source>
</evidence>
<keyword evidence="3" id="KW-0677">Repeat</keyword>
<dbReference type="SMART" id="SM00146">
    <property type="entry name" value="PI3Kc"/>
    <property type="match status" value="1"/>
</dbReference>
<dbReference type="SUPFAM" id="SSF48371">
    <property type="entry name" value="ARM repeat"/>
    <property type="match status" value="2"/>
</dbReference>
<accession>A0A834R8E4</accession>
<comment type="similarity">
    <text evidence="1 9">Belongs to the PI3/PI4-kinase family.</text>
</comment>
<dbReference type="InterPro" id="IPR050517">
    <property type="entry name" value="DDR_Repair_Kinase"/>
</dbReference>
<dbReference type="InterPro" id="IPR014009">
    <property type="entry name" value="PIK_FAT"/>
</dbReference>
<sequence length="2734" mass="315561">MLGELNLSNNSLSTSASGFKLSSMLTKLEQNELTVLGKHREHELWINFFLQELQQISSTKTSSSLESKEDFKRKKQAIVNLQQLLQQEIPEMNDEQRKQFYDFALTKIFDSMVGSGANNLNDIKSGIMLMCILLDAPSSTKNKPSICAPFANHLRNVDLSASDFELLDLIACAVGKIAFNSGSSTPNFVEFEIRRATELVGNDRDDLQKRHSAILNLRELANVTPSYFFNHIMHIFENIFIAIYEPKLREPAISALRSFLYVVVERERLASNISFSKSSRSRIDQQIPMCFQLCYQEVIKGFEEMDKQNKNREERLHASLLILNELFRCSHDSSVILRDSISRQQDFLYLNVDQFNDFRCGYLSNYLFSHFDYPIAFDKSLGVGDTIISDGSSTSTKFNYDCIAKLFRNYSHIDSTPNPFVYGVRNLQSMVNYHKEMGLAPILSFFHKSNNSNLSILCRQLIIDNFDTICSHLIALLKQKNSVQINQVLLLALPLLISLNPKQFVDKKQYVNDAIQYFLTGIKIPNLRPLAFISLGLFALSIKDESENSLDHHLPIIIGQIRQSFASKDSSNSQSSKKHRQNIGHSANTDPSVYTCLAFIAQAAGSKVKSEIFEMLPLKLSLGLSEPLVNSLYDICKYIPELKNDIHDGLLKILSLVIMERPLMRPKLLSDNVFDKNTISSFSSSMSGIAIDRQSDALSFTSNQSNIDIETLKLALKVLGRFDFKSHYSIMFLPHCARHYLNHKHREIRLEAVHTCCQLLKPFLKPNNSLEKITKEVLRKIINVGITDPEKYVRYSVLSHLNEYFDYYLAQASNLEALQKTVYDEVFEIRELGVCINGRLCSLNPAYVMPFLRRVLIQLLSEFEHSGITKNMEQSARLLGHLLASAPRLFRPYTEPILKIFMPKLRNLDQSQTVSTAVMSAISELSIVSGLEMRPYFYELFPIIMEAAQDSNSFQKREIALWTMGRLIENCGYVIEPYEKYPNLLDMLFSILRSESTKSSQLIRRETIRVLGLLGSLDPYLYKINLGLIDLSGQYLISYDPALEQETNSYEISGSVPNDDFYSSQAINTLVQVMKDPNASTHHTMAVQAVAFIFNVLRLRSVPYLQNILPPFINIIRTGEPRIKEFLLQQLGQIISVVRKHIRSYLDDIFKVLRELWTSNNSTMQLTLFNVVDQIVIALGSEFRNYIPHLMPHILKVFNHDASPRKEVTFKLLSALQNFGMTLEDYIHLLIPPLLRLLDSPSPNTNVIEIKCDLELKIAVMRTIEIFGRDLSLIEFSSRIIHSLIRIIDIHHQEKRIFNQAMDTMCIFMFQTNLRFKIYIPLIDKTLSKHKLTHERYDMLVDKIQNDVSIADIEPDTILSPGVRKSTISRKNHDSDFQQQNQSDSKRATFSLDEIRHAWQQCSRRISKEDWLDWLRKFNIDLIKESPSLSIRSCYPIAQACNNVARELFNPAFLSCWNELNSDQQKELVALLEETLKEQEIPEVTGILLNLAEFLEQIDQGPLLFDVKLLSERAIKCRAFAKALHYKEKEFQEKPTTEILGALITINNKLQQPKAAYGCLAYASKSGQITDIVIKDKWFEKLHNYESAFNAYKMRYEQDDSDFDSLIGQMRCLEMLSDWEKLYVLSKQVFNDSNENYRQLMARMIVNSTWNLNKWNEMIEYSKYIPSDSFESAFFEAVIKVNQDDFQQAQFYIDKARKLIDGELASMAEESYQRAYPVMVQVQMMSELEEVIQYKLVPERQEMIKQKWWQRLQGCQRQIEDWQKILQIHSLVLSPQEDMKSWLKFAKLCEKNNRNDLSYKIITKLMQVDPANSICERIPITYPEVSLKYIEHIWEACRYKKAFIELFRFIEHLETEGGELYTNHPMTGSKKLNVQDELNQPNAIPFNDQTDLVYAHIAPDYHFCPEAINKVLSRAYFKQGQWEEFLFSFNANSIPEILKSYRISTEKDTKWYKAWHTWAFMNFRALKFCKDNVPELRKKIDFPLTSMGKYGAKLNPREFAINAIKGFFKSVAFCKNGSSLQDTLRILTIWFDDGHDEQIRAAVEEGIKSVSIDTWLQVIPQLIARIDMPHTSVAKLIHTLLTDIGKYHPQSLIYPLTVTSKSTNIARSNAANEILHLMRVHSPNLVKQAILVSEELIRIAILWHELWHEGLEEASRLYFGDNNIDAMFETLEPLHKMIERAPSTFKELSFYQSYGQDLAKAYQFCQKYKITKDSKNLSQAWDIYYHVFRRISRQLPQLTSLELEFVSPKLTECTDLELAVPGSYTPHKELIRIAKVEAQLNIITSKQRPRKLTIKGSNGHNYMFLLKGHEDLRQDERVMQLFGLVNTMLNAEDATARQNLTIQRYAVIPLSPNSGLIGWVPCCDTLHSLIRDYRDRRKILLNIEHRLMLRMTADYDHLTLLQKVEVFRHALEHTPGDDLAKILWLRSPSSEVWFDRRNNYTRSLAVMSMVGYILGLGDRHPSNLMLDRKSGKILHIDFGDCFEVAMNREKYPEKIPFRQLLLTRMLINAMEATGLEGTYMITCHDVMTCLRKNKESLMALLEAFVYDPLLNWRLMEAQPKSKVINGSDIKVTVTNKESGTSQAIPFNKKPSTQSINPGLENQDGKLPHEMNVEALENSNAFENQKISQERSYERQNINHHPKGHPLRLSSIKRITSIQNAERRLDFYLDEGLNSKAVNVIRRVSDKLTGHDFEDQTRSQNVAQQVEKLIKQATSHANLCHVISVGVRFGRTRNY</sequence>
<dbReference type="OrthoDB" id="2250022at2759"/>
<dbReference type="EC" id="2.7.11.1" evidence="9"/>
<dbReference type="Gene3D" id="1.10.1070.11">
    <property type="entry name" value="Phosphatidylinositol 3-/4-kinase, catalytic domain"/>
    <property type="match status" value="1"/>
</dbReference>
<keyword evidence="9" id="KW-0723">Serine/threonine-protein kinase</keyword>
<dbReference type="SUPFAM" id="SSF47212">
    <property type="entry name" value="FKBP12-rapamycin-binding domain of FKBP-rapamycin-associated protein (FRAP)"/>
    <property type="match status" value="1"/>
</dbReference>
<dbReference type="GO" id="GO:0031931">
    <property type="term" value="C:TORC1 complex"/>
    <property type="evidence" value="ECO:0007669"/>
    <property type="project" value="TreeGrafter"/>
</dbReference>
<organism evidence="12">
    <name type="scientific">Sarcoptes scabiei</name>
    <name type="common">Itch mite</name>
    <name type="synonym">Acarus scabiei</name>
    <dbReference type="NCBI Taxonomy" id="52283"/>
    <lineage>
        <taxon>Eukaryota</taxon>
        <taxon>Metazoa</taxon>
        <taxon>Ecdysozoa</taxon>
        <taxon>Arthropoda</taxon>
        <taxon>Chelicerata</taxon>
        <taxon>Arachnida</taxon>
        <taxon>Acari</taxon>
        <taxon>Acariformes</taxon>
        <taxon>Sarcoptiformes</taxon>
        <taxon>Astigmata</taxon>
        <taxon>Psoroptidia</taxon>
        <taxon>Sarcoptoidea</taxon>
        <taxon>Sarcoptidae</taxon>
        <taxon>Sarcoptinae</taxon>
        <taxon>Sarcoptes</taxon>
    </lineage>
</organism>
<dbReference type="GO" id="GO:0016242">
    <property type="term" value="P:negative regulation of macroautophagy"/>
    <property type="evidence" value="ECO:0007669"/>
    <property type="project" value="TreeGrafter"/>
</dbReference>